<organism evidence="3 4">
    <name type="scientific">Pilimelia columellifera subsp. columellifera</name>
    <dbReference type="NCBI Taxonomy" id="706583"/>
    <lineage>
        <taxon>Bacteria</taxon>
        <taxon>Bacillati</taxon>
        <taxon>Actinomycetota</taxon>
        <taxon>Actinomycetes</taxon>
        <taxon>Micromonosporales</taxon>
        <taxon>Micromonosporaceae</taxon>
        <taxon>Pilimelia</taxon>
    </lineage>
</organism>
<evidence type="ECO:0008006" key="5">
    <source>
        <dbReference type="Google" id="ProtNLM"/>
    </source>
</evidence>
<evidence type="ECO:0000259" key="1">
    <source>
        <dbReference type="Pfam" id="PF00391"/>
    </source>
</evidence>
<dbReference type="PANTHER" id="PTHR43615:SF1">
    <property type="entry name" value="PPDK_N DOMAIN-CONTAINING PROTEIN"/>
    <property type="match status" value="1"/>
</dbReference>
<name>A0ABP6B188_9ACTN</name>
<dbReference type="InterPro" id="IPR036637">
    <property type="entry name" value="Phosphohistidine_dom_sf"/>
</dbReference>
<feature type="domain" description="PEP-utilising enzyme mobile" evidence="1">
    <location>
        <begin position="600"/>
        <end position="664"/>
    </location>
</feature>
<comment type="caution">
    <text evidence="3">The sequence shown here is derived from an EMBL/GenBank/DDBJ whole genome shotgun (WGS) entry which is preliminary data.</text>
</comment>
<reference evidence="4" key="1">
    <citation type="journal article" date="2019" name="Int. J. Syst. Evol. Microbiol.">
        <title>The Global Catalogue of Microorganisms (GCM) 10K type strain sequencing project: providing services to taxonomists for standard genome sequencing and annotation.</title>
        <authorList>
            <consortium name="The Broad Institute Genomics Platform"/>
            <consortium name="The Broad Institute Genome Sequencing Center for Infectious Disease"/>
            <person name="Wu L."/>
            <person name="Ma J."/>
        </authorList>
    </citation>
    <scope>NUCLEOTIDE SEQUENCE [LARGE SCALE GENOMIC DNA]</scope>
    <source>
        <strain evidence="4">JCM 3367</strain>
    </source>
</reference>
<dbReference type="SUPFAM" id="SSF52009">
    <property type="entry name" value="Phosphohistidine domain"/>
    <property type="match status" value="1"/>
</dbReference>
<gene>
    <name evidence="3" type="ORF">GCM10010201_34190</name>
</gene>
<dbReference type="Proteomes" id="UP001499978">
    <property type="component" value="Unassembled WGS sequence"/>
</dbReference>
<protein>
    <recommendedName>
        <fullName evidence="5">Phosphoenolpyruvate synthase</fullName>
    </recommendedName>
</protein>
<sequence>MKDGPASDTPLVISLFEATADSHHVSGTKARNLALLREQGFDVPAGWCLTSAWFERAKTSTSLGVTIAQELAGIRTVPADTGRRLDRIRRMIVSTPLPDDLLGDLTAAVTPLLDDGPVIVRSSVPAEDGAEHSFAGVFRSEGPLTTASEVIEAVRRCWGAMYAPSCYYYTRGSLPQLYAAFIQRYITPDLHGVLFTHDPLGSTTGPVVDVAHGNSVDATEGRAPSNRLSIMDPDDAQRLGPDVAADLVTLARRAEELFHGPMDIEWAVQAGAVHALQARPVTSRRVLARPTASAWWIESAIDELYELDLGHCRERLERSLQKHMWLRRQCTLAGVASYQEFYAVYRLADVDRLAAELARQVASEFVQINWSRRGTDRVAVVADLAGELAAGHDRNRIADGQFSAVHIGEVVAAQASGFSALMSDGRILVEAFPAGLPGIKEGRLQPSVMVVDVDEAVHREHVATFDTRCRIFPGDGWWWRPEDAPLYPLDLPDPQVRDIARISRTMCAALGEARLEWYTSAGRAVIRDVSLESRRLPGQRSSAVNVISPGSATGVAVTLPDAGVLDDLVAAHDISVVGSDDPNLFDSDALDSIIRAMSVHERTIVVAEYPSAGLIPLVDRAEAFVFERGNLLCHTAIVLRERGIPAIVMPAAREWLRDGMTVEVSPAGAIVSGGSGFG</sequence>
<feature type="domain" description="Pyruvate phosphate dikinase AMP/ATP-binding" evidence="2">
    <location>
        <begin position="27"/>
        <end position="224"/>
    </location>
</feature>
<keyword evidence="4" id="KW-1185">Reference proteome</keyword>
<evidence type="ECO:0000259" key="2">
    <source>
        <dbReference type="Pfam" id="PF01326"/>
    </source>
</evidence>
<dbReference type="InterPro" id="IPR013815">
    <property type="entry name" value="ATP_grasp_subdomain_1"/>
</dbReference>
<proteinExistence type="predicted"/>
<accession>A0ABP6B188</accession>
<dbReference type="PANTHER" id="PTHR43615">
    <property type="entry name" value="PHOSPHOENOLPYRUVATE SYNTHASE-RELATED"/>
    <property type="match status" value="1"/>
</dbReference>
<dbReference type="SUPFAM" id="SSF56059">
    <property type="entry name" value="Glutathione synthetase ATP-binding domain-like"/>
    <property type="match status" value="1"/>
</dbReference>
<evidence type="ECO:0000313" key="3">
    <source>
        <dbReference type="EMBL" id="GAA2531879.1"/>
    </source>
</evidence>
<dbReference type="Pfam" id="PF01326">
    <property type="entry name" value="PPDK_N"/>
    <property type="match status" value="1"/>
</dbReference>
<dbReference type="Gene3D" id="3.30.470.20">
    <property type="entry name" value="ATP-grasp fold, B domain"/>
    <property type="match status" value="1"/>
</dbReference>
<dbReference type="RefSeq" id="WP_344174339.1">
    <property type="nucleotide sequence ID" value="NZ_BAAARY010000029.1"/>
</dbReference>
<dbReference type="Gene3D" id="3.30.1490.20">
    <property type="entry name" value="ATP-grasp fold, A domain"/>
    <property type="match status" value="1"/>
</dbReference>
<evidence type="ECO:0000313" key="4">
    <source>
        <dbReference type="Proteomes" id="UP001499978"/>
    </source>
</evidence>
<dbReference type="Gene3D" id="3.50.30.10">
    <property type="entry name" value="Phosphohistidine domain"/>
    <property type="match status" value="1"/>
</dbReference>
<dbReference type="EMBL" id="BAAARY010000029">
    <property type="protein sequence ID" value="GAA2531879.1"/>
    <property type="molecule type" value="Genomic_DNA"/>
</dbReference>
<dbReference type="Pfam" id="PF00391">
    <property type="entry name" value="PEP-utilizers"/>
    <property type="match status" value="1"/>
</dbReference>
<dbReference type="InterPro" id="IPR051549">
    <property type="entry name" value="PEP_Utilizing_Enz"/>
</dbReference>
<dbReference type="InterPro" id="IPR002192">
    <property type="entry name" value="PPDK_AMP/ATP-bd"/>
</dbReference>
<dbReference type="InterPro" id="IPR008279">
    <property type="entry name" value="PEP-util_enz_mobile_dom"/>
</dbReference>